<name>A0A8C5HMT1_GOUWI</name>
<evidence type="ECO:0000259" key="9">
    <source>
        <dbReference type="PROSITE" id="PS51469"/>
    </source>
</evidence>
<keyword evidence="2 8" id="KW-1133">Transmembrane helix</keyword>
<dbReference type="Ensembl" id="ENSGWIT00000050603.1">
    <property type="protein sequence ID" value="ENSGWIP00000046756.1"/>
    <property type="gene ID" value="ENSGWIG00000023074.1"/>
</dbReference>
<feature type="coiled-coil region" evidence="6">
    <location>
        <begin position="599"/>
        <end position="633"/>
    </location>
</feature>
<keyword evidence="3 6" id="KW-0175">Coiled coil</keyword>
<evidence type="ECO:0000313" key="11">
    <source>
        <dbReference type="Proteomes" id="UP000694680"/>
    </source>
</evidence>
<dbReference type="PANTHER" id="PTHR12911:SF23">
    <property type="entry name" value="SUN DOMAIN-CONTAINING PROTEIN 1"/>
    <property type="match status" value="1"/>
</dbReference>
<proteinExistence type="predicted"/>
<evidence type="ECO:0000256" key="3">
    <source>
        <dbReference type="ARBA" id="ARBA00023054"/>
    </source>
</evidence>
<evidence type="ECO:0000313" key="10">
    <source>
        <dbReference type="Ensembl" id="ENSGWIP00000046756.1"/>
    </source>
</evidence>
<dbReference type="Proteomes" id="UP000694680">
    <property type="component" value="Chromosome 8"/>
</dbReference>
<dbReference type="GO" id="GO:0005637">
    <property type="term" value="C:nuclear inner membrane"/>
    <property type="evidence" value="ECO:0007669"/>
    <property type="project" value="UniProtKB-SubCell"/>
</dbReference>
<dbReference type="Pfam" id="PF07738">
    <property type="entry name" value="Sad1_UNC"/>
    <property type="match status" value="1"/>
</dbReference>
<sequence length="989" mass="110826">MTMDFSQLHSYTPPECDPDNTGYTYALSSSYSKAALEFEKKNQMDPVYDSPRMSRRSLRLRNRAGFHRDESQVDNSQNYGSGYVPTSRETRVHWNTTSSSATLSSNQRATPRMNLSFSAASTPIRGNYTETDQSHLIQQTVTTGTVNEQQDHYAFHNPSSVNGNTSVSQSPLSMNGYMCRNCLLNSQETDSCYTQSSSQARSSQAAETGADFLSSSSSPFTSIYTRDRRLKKAGFLGTVSNGCARCCKQAMASVVSLFITICSYAFWVGSKVRSQSEKGIHKGIFTSFMDTVRRAGSSSVSHLWMLKQSTLHRMLGHRANDYEGQAHSSFCGSMNVKELMKQDESHLNLNGSLCDDCKGKQFSQTHSIHAQSSRFHRLGHTLWSSLPSTGLGSGVGYVGHSLLAVLWTLFAFPVAAVRKVFWLLATGWYGLVYLMSALNVFFLTRILPKLWILLWLLLPLLLFLALWLWGPSLAFLSSFPSTTSVPLPVPGSDNTINRNPATPASQVPPIRLPETVSALDLERLKHMEHQLAQLFERIHHRDQREEQLHTPTDKQSLGLWVSSLLEQKIKLLRGELDQENTLRVQSVEERLQQGQAARLADVELLIKALSDKTEEVQQKQQQFEHKAQKQEEEVVTSSADTLSVSEGVKQKEHDALLVEVQRLELELGKIRHDLQGVMGCKGKCEQLDTLQETITSQVTAQMRKQLQALFFDNTGSGEEQREVPESLILWLSQRYVTTPDLQASLAALEQSILRKISLQLEQSRAQTSDKTEFEAEYIVQKVTGTVQHTTTAEGLSEEHVKLIVQNALKLYSQDQIGLVDYALESAGGSILSTRCSETYETKTALMSLFGLPLWYFSQSPRVAIQPDVYPGNCWAFKGSQGYLVIRLSMNIVPSSFSVEHIPKSLSLTGKIASAPRDFTVYGLDDESQEEGKLLGQYTYQEDGESLQTFNVEEQNKAFQIIEVRVLSNWGHPDYTCLYRFRVHGKPSSQ</sequence>
<dbReference type="GO" id="GO:0043495">
    <property type="term" value="F:protein-membrane adaptor activity"/>
    <property type="evidence" value="ECO:0007669"/>
    <property type="project" value="TreeGrafter"/>
</dbReference>
<dbReference type="PANTHER" id="PTHR12911">
    <property type="entry name" value="SAD1/UNC-84-LIKE PROTEIN-RELATED"/>
    <property type="match status" value="1"/>
</dbReference>
<dbReference type="PROSITE" id="PS51469">
    <property type="entry name" value="SUN"/>
    <property type="match status" value="1"/>
</dbReference>
<feature type="transmembrane region" description="Helical" evidence="8">
    <location>
        <begin position="250"/>
        <end position="268"/>
    </location>
</feature>
<dbReference type="AlphaFoldDB" id="A0A8C5HMT1"/>
<keyword evidence="1 8" id="KW-0812">Transmembrane</keyword>
<feature type="transmembrane region" description="Helical" evidence="8">
    <location>
        <begin position="450"/>
        <end position="470"/>
    </location>
</feature>
<dbReference type="GO" id="GO:0034993">
    <property type="term" value="C:meiotic nuclear membrane microtubule tethering complex"/>
    <property type="evidence" value="ECO:0007669"/>
    <property type="project" value="TreeGrafter"/>
</dbReference>
<dbReference type="Gene3D" id="2.60.120.260">
    <property type="entry name" value="Galactose-binding domain-like"/>
    <property type="match status" value="1"/>
</dbReference>
<evidence type="ECO:0000256" key="7">
    <source>
        <dbReference type="SAM" id="MobiDB-lite"/>
    </source>
</evidence>
<comment type="subcellular location">
    <subcellularLocation>
        <location evidence="5">Nucleus inner membrane</location>
        <topology evidence="5">Single-pass type II membrane protein</topology>
    </subcellularLocation>
</comment>
<accession>A0A8C5HMT1</accession>
<feature type="transmembrane region" description="Helical" evidence="8">
    <location>
        <begin position="421"/>
        <end position="443"/>
    </location>
</feature>
<keyword evidence="4 8" id="KW-0472">Membrane</keyword>
<keyword evidence="11" id="KW-1185">Reference proteome</keyword>
<reference evidence="10" key="1">
    <citation type="submission" date="2020-06" db="EMBL/GenBank/DDBJ databases">
        <authorList>
            <consortium name="Wellcome Sanger Institute Data Sharing"/>
        </authorList>
    </citation>
    <scope>NUCLEOTIDE SEQUENCE [LARGE SCALE GENOMIC DNA]</scope>
</reference>
<protein>
    <submittedName>
        <fullName evidence="10">SUN domain-containing protein 1-like</fullName>
    </submittedName>
</protein>
<dbReference type="FunFam" id="2.60.120.260:FF:000009">
    <property type="entry name" value="SUN domain-containing protein 1 isoform X1"/>
    <property type="match status" value="1"/>
</dbReference>
<evidence type="ECO:0000256" key="5">
    <source>
        <dbReference type="ARBA" id="ARBA00037816"/>
    </source>
</evidence>
<evidence type="ECO:0000256" key="1">
    <source>
        <dbReference type="ARBA" id="ARBA00022692"/>
    </source>
</evidence>
<feature type="transmembrane region" description="Helical" evidence="8">
    <location>
        <begin position="394"/>
        <end position="415"/>
    </location>
</feature>
<organism evidence="10 11">
    <name type="scientific">Gouania willdenowi</name>
    <name type="common">Blunt-snouted clingfish</name>
    <name type="synonym">Lepadogaster willdenowi</name>
    <dbReference type="NCBI Taxonomy" id="441366"/>
    <lineage>
        <taxon>Eukaryota</taxon>
        <taxon>Metazoa</taxon>
        <taxon>Chordata</taxon>
        <taxon>Craniata</taxon>
        <taxon>Vertebrata</taxon>
        <taxon>Euteleostomi</taxon>
        <taxon>Actinopterygii</taxon>
        <taxon>Neopterygii</taxon>
        <taxon>Teleostei</taxon>
        <taxon>Neoteleostei</taxon>
        <taxon>Acanthomorphata</taxon>
        <taxon>Ovalentaria</taxon>
        <taxon>Blenniimorphae</taxon>
        <taxon>Blenniiformes</taxon>
        <taxon>Gobiesocoidei</taxon>
        <taxon>Gobiesocidae</taxon>
        <taxon>Gobiesocinae</taxon>
        <taxon>Gouania</taxon>
    </lineage>
</organism>
<dbReference type="InterPro" id="IPR045119">
    <property type="entry name" value="SUN1-5"/>
</dbReference>
<evidence type="ECO:0000256" key="6">
    <source>
        <dbReference type="SAM" id="Coils"/>
    </source>
</evidence>
<dbReference type="InterPro" id="IPR012919">
    <property type="entry name" value="SUN_dom"/>
</dbReference>
<feature type="domain" description="SUN" evidence="9">
    <location>
        <begin position="827"/>
        <end position="987"/>
    </location>
</feature>
<dbReference type="Ensembl" id="ENSGWIT00000050622.1">
    <property type="protein sequence ID" value="ENSGWIP00000046775.1"/>
    <property type="gene ID" value="ENSGWIG00000023074.1"/>
</dbReference>
<reference evidence="10" key="2">
    <citation type="submission" date="2025-05" db="UniProtKB">
        <authorList>
            <consortium name="Ensembl"/>
        </authorList>
    </citation>
    <scope>IDENTIFICATION</scope>
</reference>
<evidence type="ECO:0000256" key="4">
    <source>
        <dbReference type="ARBA" id="ARBA00023136"/>
    </source>
</evidence>
<evidence type="ECO:0000256" key="8">
    <source>
        <dbReference type="SAM" id="Phobius"/>
    </source>
</evidence>
<evidence type="ECO:0000256" key="2">
    <source>
        <dbReference type="ARBA" id="ARBA00022989"/>
    </source>
</evidence>
<feature type="region of interest" description="Disordered" evidence="7">
    <location>
        <begin position="62"/>
        <end position="85"/>
    </location>
</feature>
<gene>
    <name evidence="10" type="primary">sun1b</name>
</gene>